<accession>A0A0F9NSY4</accession>
<comment type="caution">
    <text evidence="1">The sequence shown here is derived from an EMBL/GenBank/DDBJ whole genome shotgun (WGS) entry which is preliminary data.</text>
</comment>
<dbReference type="Pfam" id="PF19821">
    <property type="entry name" value="Phage_capsid_2"/>
    <property type="match status" value="1"/>
</dbReference>
<evidence type="ECO:0000313" key="1">
    <source>
        <dbReference type="EMBL" id="KKN21044.1"/>
    </source>
</evidence>
<dbReference type="AlphaFoldDB" id="A0A0F9NSY4"/>
<reference evidence="1" key="1">
    <citation type="journal article" date="2015" name="Nature">
        <title>Complex archaea that bridge the gap between prokaryotes and eukaryotes.</title>
        <authorList>
            <person name="Spang A."/>
            <person name="Saw J.H."/>
            <person name="Jorgensen S.L."/>
            <person name="Zaremba-Niedzwiedzka K."/>
            <person name="Martijn J."/>
            <person name="Lind A.E."/>
            <person name="van Eijk R."/>
            <person name="Schleper C."/>
            <person name="Guy L."/>
            <person name="Ettema T.J."/>
        </authorList>
    </citation>
    <scope>NUCLEOTIDE SEQUENCE</scope>
</reference>
<evidence type="ECO:0008006" key="2">
    <source>
        <dbReference type="Google" id="ProtNLM"/>
    </source>
</evidence>
<organism evidence="1">
    <name type="scientific">marine sediment metagenome</name>
    <dbReference type="NCBI Taxonomy" id="412755"/>
    <lineage>
        <taxon>unclassified sequences</taxon>
        <taxon>metagenomes</taxon>
        <taxon>ecological metagenomes</taxon>
    </lineage>
</organism>
<dbReference type="EMBL" id="LAZR01003184">
    <property type="protein sequence ID" value="KKN21044.1"/>
    <property type="molecule type" value="Genomic_DNA"/>
</dbReference>
<protein>
    <recommendedName>
        <fullName evidence="2">Capsid protein</fullName>
    </recommendedName>
</protein>
<dbReference type="InterPro" id="IPR045565">
    <property type="entry name" value="Phage_capsid_2"/>
</dbReference>
<name>A0A0F9NSY4_9ZZZZ</name>
<gene>
    <name evidence="1" type="ORF">LCGC14_0929420</name>
</gene>
<proteinExistence type="predicted"/>
<sequence>MADSITVAHIKAYTDLVLLRAQQMDSRVRPWVKLKDNVRGESVSFDRLGTIEMQGKASRHAPTPNADPNHERRWATMATWHTAVLLDADDVQASLTDPTSDYVRLVSAALGRKYDERILSAALGTSATGVTGAGSETWPVTDRKSVSHQIAAGGTGFTVAKWRQGVRILDVLQAESDRVLVLDAYAKEDLLETTEVTSSDYNTVKALVNGEVNSFLGCEVVLVDSDLMTTSGTTYSAVLMVRGAVGLGIGIDKKIRIDERPDLSYSNQVYAEMMTGAVRRDGERIVEIQYVAS</sequence>